<gene>
    <name evidence="2" type="ORF">AWB82_05162</name>
</gene>
<protein>
    <submittedName>
        <fullName evidence="2">Uncharacterized protein</fullName>
    </submittedName>
</protein>
<evidence type="ECO:0000256" key="1">
    <source>
        <dbReference type="SAM" id="MobiDB-lite"/>
    </source>
</evidence>
<comment type="caution">
    <text evidence="2">The sequence shown here is derived from an EMBL/GenBank/DDBJ whole genome shotgun (WGS) entry which is preliminary data.</text>
</comment>
<reference evidence="2" key="1">
    <citation type="submission" date="2016-01" db="EMBL/GenBank/DDBJ databases">
        <authorList>
            <person name="Peeters C."/>
        </authorList>
    </citation>
    <scope>NUCLEOTIDE SEQUENCE [LARGE SCALE GENOMIC DNA]</scope>
    <source>
        <strain evidence="2">LMG 29325</strain>
    </source>
</reference>
<keyword evidence="3" id="KW-1185">Reference proteome</keyword>
<sequence>MPHPLARGQLATPGRRAIRMKSQHLTIEVADVRHQCPTEHLEQQRHRVIVVPAVYGIPAYTALRLVAFATSGAVLGDTLGSEPSPGTVTGGASWQDLLGLLPPYGFHGTSVTVCTDTSVCLPDDTTWPLSNVAIWQSDKGETPTVMISDAMQDLVGFTFDPAQGSTERFRVHDTSRFASSGPLIMPDGRTGSRSRARTSRLRPTPRVTSVSSQPIRRVCPTAG</sequence>
<accession>A0A158CA73</accession>
<dbReference type="STRING" id="1777143.AWB82_05162"/>
<evidence type="ECO:0000313" key="2">
    <source>
        <dbReference type="EMBL" id="SAK79190.1"/>
    </source>
</evidence>
<dbReference type="EMBL" id="FCOJ02000045">
    <property type="protein sequence ID" value="SAK79190.1"/>
    <property type="molecule type" value="Genomic_DNA"/>
</dbReference>
<feature type="region of interest" description="Disordered" evidence="1">
    <location>
        <begin position="180"/>
        <end position="223"/>
    </location>
</feature>
<organism evidence="2 3">
    <name type="scientific">Caballeronia glebae</name>
    <dbReference type="NCBI Taxonomy" id="1777143"/>
    <lineage>
        <taxon>Bacteria</taxon>
        <taxon>Pseudomonadati</taxon>
        <taxon>Pseudomonadota</taxon>
        <taxon>Betaproteobacteria</taxon>
        <taxon>Burkholderiales</taxon>
        <taxon>Burkholderiaceae</taxon>
        <taxon>Caballeronia</taxon>
    </lineage>
</organism>
<dbReference type="AlphaFoldDB" id="A0A158CA73"/>
<evidence type="ECO:0000313" key="3">
    <source>
        <dbReference type="Proteomes" id="UP000054596"/>
    </source>
</evidence>
<proteinExistence type="predicted"/>
<name>A0A158CA73_9BURK</name>
<dbReference type="Proteomes" id="UP000054596">
    <property type="component" value="Unassembled WGS sequence"/>
</dbReference>